<dbReference type="EMBL" id="FNXY01000004">
    <property type="protein sequence ID" value="SEI98015.1"/>
    <property type="molecule type" value="Genomic_DNA"/>
</dbReference>
<evidence type="ECO:0000256" key="6">
    <source>
        <dbReference type="ARBA" id="ARBA00023136"/>
    </source>
</evidence>
<evidence type="ECO:0000256" key="1">
    <source>
        <dbReference type="ARBA" id="ARBA00004651"/>
    </source>
</evidence>
<evidence type="ECO:0000256" key="4">
    <source>
        <dbReference type="ARBA" id="ARBA00022692"/>
    </source>
</evidence>
<reference evidence="9 10" key="1">
    <citation type="submission" date="2016-10" db="EMBL/GenBank/DDBJ databases">
        <authorList>
            <person name="de Groot N.N."/>
        </authorList>
    </citation>
    <scope>NUCLEOTIDE SEQUENCE [LARGE SCALE GENOMIC DNA]</scope>
    <source>
        <strain evidence="9 10">DSM 19938</strain>
    </source>
</reference>
<organism evidence="9 10">
    <name type="scientific">Dyadobacter koreensis</name>
    <dbReference type="NCBI Taxonomy" id="408657"/>
    <lineage>
        <taxon>Bacteria</taxon>
        <taxon>Pseudomonadati</taxon>
        <taxon>Bacteroidota</taxon>
        <taxon>Cytophagia</taxon>
        <taxon>Cytophagales</taxon>
        <taxon>Spirosomataceae</taxon>
        <taxon>Dyadobacter</taxon>
    </lineage>
</organism>
<dbReference type="PROSITE" id="PS01348">
    <property type="entry name" value="MRAY_2"/>
    <property type="match status" value="1"/>
</dbReference>
<evidence type="ECO:0000256" key="2">
    <source>
        <dbReference type="ARBA" id="ARBA00022475"/>
    </source>
</evidence>
<dbReference type="GO" id="GO:0016780">
    <property type="term" value="F:phosphotransferase activity, for other substituted phosphate groups"/>
    <property type="evidence" value="ECO:0007669"/>
    <property type="project" value="InterPro"/>
</dbReference>
<keyword evidence="7" id="KW-0479">Metal-binding</keyword>
<feature type="transmembrane region" description="Helical" evidence="8">
    <location>
        <begin position="68"/>
        <end position="86"/>
    </location>
</feature>
<feature type="transmembrane region" description="Helical" evidence="8">
    <location>
        <begin position="27"/>
        <end position="47"/>
    </location>
</feature>
<feature type="transmembrane region" description="Helical" evidence="8">
    <location>
        <begin position="184"/>
        <end position="201"/>
    </location>
</feature>
<dbReference type="GO" id="GO:0009103">
    <property type="term" value="P:lipopolysaccharide biosynthetic process"/>
    <property type="evidence" value="ECO:0007669"/>
    <property type="project" value="TreeGrafter"/>
</dbReference>
<sequence>MELQLPTYIISEGGFNNMVHHDVYQCILSFLIACFLSIISIPIIINLSNLLHLTAKPGFRSSHQTETPTLGGIAIFASTLIAYFLWPHSENIVDSNLISLSMTGVIILFFLGLKDDILALDSTKKLLVQICASLILVAMGNFKVDNFYGIFGIHQIPYFVSIPLTVFIFIAIINAINLIDGIDGLAGGISLIAGVGFGIWFILNGHFSFGCLAFAMSGSLLGFLRFNFSKTSKIFMGDTGSLIIGYLLSIFAVEFLSLNVGYKNDSTAYFNAPIIVMVLLIVPIFDTLRVFIVRIVKGGSPFVADRNHMHHILIDSGLNHFWASFTLWMVTILNTVLFFTFHGDISNTASLYIYIGMFVAYMVLAYYLKRRSVEIKARKKIIKPTTFESKEIPAGKKLFKDL</sequence>
<dbReference type="Pfam" id="PF00953">
    <property type="entry name" value="Glycos_transf_4"/>
    <property type="match status" value="1"/>
</dbReference>
<comment type="cofactor">
    <cofactor evidence="7">
        <name>Mg(2+)</name>
        <dbReference type="ChEBI" id="CHEBI:18420"/>
    </cofactor>
</comment>
<dbReference type="GO" id="GO:0046872">
    <property type="term" value="F:metal ion binding"/>
    <property type="evidence" value="ECO:0007669"/>
    <property type="project" value="UniProtKB-KW"/>
</dbReference>
<keyword evidence="10" id="KW-1185">Reference proteome</keyword>
<keyword evidence="4 8" id="KW-0812">Transmembrane</keyword>
<proteinExistence type="predicted"/>
<dbReference type="Proteomes" id="UP000199532">
    <property type="component" value="Unassembled WGS sequence"/>
</dbReference>
<dbReference type="GO" id="GO:0005886">
    <property type="term" value="C:plasma membrane"/>
    <property type="evidence" value="ECO:0007669"/>
    <property type="project" value="UniProtKB-SubCell"/>
</dbReference>
<keyword evidence="2" id="KW-1003">Cell membrane</keyword>
<dbReference type="AlphaFoldDB" id="A0A1H6VCV0"/>
<dbReference type="CDD" id="cd06853">
    <property type="entry name" value="GT_WecA_like"/>
    <property type="match status" value="1"/>
</dbReference>
<dbReference type="InterPro" id="IPR018480">
    <property type="entry name" value="PNAcMuramoyl-5peptid_Trfase_CS"/>
</dbReference>
<evidence type="ECO:0000313" key="10">
    <source>
        <dbReference type="Proteomes" id="UP000199532"/>
    </source>
</evidence>
<dbReference type="PANTHER" id="PTHR22926">
    <property type="entry name" value="PHOSPHO-N-ACETYLMURAMOYL-PENTAPEPTIDE-TRANSFERASE"/>
    <property type="match status" value="1"/>
</dbReference>
<feature type="transmembrane region" description="Helical" evidence="8">
    <location>
        <begin position="207"/>
        <end position="228"/>
    </location>
</feature>
<feature type="binding site" evidence="7">
    <location>
        <position position="238"/>
    </location>
    <ligand>
        <name>Mg(2+)</name>
        <dbReference type="ChEBI" id="CHEBI:18420"/>
    </ligand>
</feature>
<keyword evidence="6 8" id="KW-0472">Membrane</keyword>
<name>A0A1H6VCV0_9BACT</name>
<feature type="transmembrane region" description="Helical" evidence="8">
    <location>
        <begin position="125"/>
        <end position="144"/>
    </location>
</feature>
<evidence type="ECO:0000256" key="7">
    <source>
        <dbReference type="PIRSR" id="PIRSR600715-1"/>
    </source>
</evidence>
<dbReference type="PANTHER" id="PTHR22926:SF3">
    <property type="entry name" value="UNDECAPRENYL-PHOSPHATE ALPHA-N-ACETYLGLUCOSAMINYL 1-PHOSPHATE TRANSFERASE"/>
    <property type="match status" value="1"/>
</dbReference>
<feature type="transmembrane region" description="Helical" evidence="8">
    <location>
        <begin position="156"/>
        <end position="177"/>
    </location>
</feature>
<dbReference type="GO" id="GO:0044038">
    <property type="term" value="P:cell wall macromolecule biosynthetic process"/>
    <property type="evidence" value="ECO:0007669"/>
    <property type="project" value="TreeGrafter"/>
</dbReference>
<dbReference type="OrthoDB" id="9783652at2"/>
<feature type="binding site" evidence="7">
    <location>
        <position position="177"/>
    </location>
    <ligand>
        <name>Mg(2+)</name>
        <dbReference type="ChEBI" id="CHEBI:18420"/>
    </ligand>
</feature>
<dbReference type="GO" id="GO:0071555">
    <property type="term" value="P:cell wall organization"/>
    <property type="evidence" value="ECO:0007669"/>
    <property type="project" value="TreeGrafter"/>
</dbReference>
<evidence type="ECO:0000313" key="9">
    <source>
        <dbReference type="EMBL" id="SEI98015.1"/>
    </source>
</evidence>
<gene>
    <name evidence="9" type="ORF">SAMN04487995_2857</name>
</gene>
<feature type="transmembrane region" description="Helical" evidence="8">
    <location>
        <begin position="240"/>
        <end position="262"/>
    </location>
</feature>
<evidence type="ECO:0000256" key="8">
    <source>
        <dbReference type="SAM" id="Phobius"/>
    </source>
</evidence>
<comment type="subcellular location">
    <subcellularLocation>
        <location evidence="1">Cell membrane</location>
        <topology evidence="1">Multi-pass membrane protein</topology>
    </subcellularLocation>
</comment>
<feature type="transmembrane region" description="Helical" evidence="8">
    <location>
        <begin position="92"/>
        <end position="113"/>
    </location>
</feature>
<keyword evidence="5 8" id="KW-1133">Transmembrane helix</keyword>
<feature type="transmembrane region" description="Helical" evidence="8">
    <location>
        <begin position="351"/>
        <end position="368"/>
    </location>
</feature>
<keyword evidence="7" id="KW-0460">Magnesium</keyword>
<dbReference type="RefSeq" id="WP_090336524.1">
    <property type="nucleotide sequence ID" value="NZ_FNXY01000004.1"/>
</dbReference>
<evidence type="ECO:0000256" key="3">
    <source>
        <dbReference type="ARBA" id="ARBA00022679"/>
    </source>
</evidence>
<feature type="transmembrane region" description="Helical" evidence="8">
    <location>
        <begin position="274"/>
        <end position="296"/>
    </location>
</feature>
<feature type="transmembrane region" description="Helical" evidence="8">
    <location>
        <begin position="317"/>
        <end position="339"/>
    </location>
</feature>
<evidence type="ECO:0000256" key="5">
    <source>
        <dbReference type="ARBA" id="ARBA00022989"/>
    </source>
</evidence>
<accession>A0A1H6VCV0</accession>
<keyword evidence="3 9" id="KW-0808">Transferase</keyword>
<protein>
    <submittedName>
        <fullName evidence="9">UDP-N-acetylmuramyl pentapeptide phosphotransferase/UDP-N-acetylglucosamine-1-phosphate transferase</fullName>
    </submittedName>
</protein>
<dbReference type="STRING" id="408657.SAMN04487995_2857"/>
<dbReference type="InterPro" id="IPR000715">
    <property type="entry name" value="Glycosyl_transferase_4"/>
</dbReference>